<evidence type="ECO:0000259" key="5">
    <source>
        <dbReference type="PROSITE" id="PS51998"/>
    </source>
</evidence>
<dbReference type="EMBL" id="DF973963">
    <property type="protein sequence ID" value="GAU43256.1"/>
    <property type="molecule type" value="Genomic_DNA"/>
</dbReference>
<feature type="region of interest" description="Disordered" evidence="4">
    <location>
        <begin position="76"/>
        <end position="150"/>
    </location>
</feature>
<dbReference type="InterPro" id="IPR037647">
    <property type="entry name" value="HIRIP3"/>
</dbReference>
<feature type="compositionally biased region" description="Basic and acidic residues" evidence="4">
    <location>
        <begin position="395"/>
        <end position="413"/>
    </location>
</feature>
<feature type="region of interest" description="Disordered" evidence="4">
    <location>
        <begin position="211"/>
        <end position="339"/>
    </location>
</feature>
<comment type="subcellular location">
    <subcellularLocation>
        <location evidence="1">Nucleus</location>
    </subcellularLocation>
</comment>
<dbReference type="AlphaFoldDB" id="A0A2Z6NHB9"/>
<evidence type="ECO:0000256" key="4">
    <source>
        <dbReference type="SAM" id="MobiDB-lite"/>
    </source>
</evidence>
<evidence type="ECO:0000256" key="1">
    <source>
        <dbReference type="ARBA" id="ARBA00004123"/>
    </source>
</evidence>
<evidence type="ECO:0000256" key="3">
    <source>
        <dbReference type="ARBA" id="ARBA00023242"/>
    </source>
</evidence>
<dbReference type="OrthoDB" id="514832at2759"/>
<feature type="compositionally biased region" description="Acidic residues" evidence="4">
    <location>
        <begin position="456"/>
        <end position="490"/>
    </location>
</feature>
<dbReference type="Pfam" id="PF09649">
    <property type="entry name" value="CHZ"/>
    <property type="match status" value="1"/>
</dbReference>
<feature type="region of interest" description="Disordered" evidence="4">
    <location>
        <begin position="1"/>
        <end position="20"/>
    </location>
</feature>
<dbReference type="PROSITE" id="PS51998">
    <property type="entry name" value="DEK_C"/>
    <property type="match status" value="1"/>
</dbReference>
<feature type="compositionally biased region" description="Basic and acidic residues" evidence="4">
    <location>
        <begin position="81"/>
        <end position="123"/>
    </location>
</feature>
<gene>
    <name evidence="6" type="ORF">TSUD_134000</name>
</gene>
<sequence length="500" mass="56160">MAEEDIQKKKNDDVDDVQSQIQTAMRSRVPHFKQQADSLTFEGVRRLLEKDLGVEQFSLDSHKGFIKDCLKECLQEGGDDDAPKVSGEEGEKGESTQETEGQKEELQSKDEKDLPEDKEKTEDSPVLGLLKEQKEVKKETKKEDGDGKKIVPSENLIKKAIRKRSSYLKANAEKLTYGSLRRLLEEDLKLDKFTLDPFKKFINKELDEVLTSSEVVEPAKSPKKIVKKKPDTKVTKKVSTEETSDTSDEVSEEEENEEDEVKPRKKSVPKGKMQTPVGPKKRKGDETNLPSKKRVKPDKAAAENNSDAEDDGKNSEDDQSHSSAENTTTKKKQVSTPVYSKRVEHLKSVIKACGMSIPPVIYKKVKQVPENKREGQLIKELEEILSREGLSPNPSEKEIKEVNRKKARAKELEGIDMSNIVSSTRRRASISFAAPPPPKPKIPVETSGKDSKGSDNDNDDEGNDNEEDEEDEEEEEESSDDDGSESEEFNEVVKQSVVDT</sequence>
<feature type="compositionally biased region" description="Basic and acidic residues" evidence="4">
    <location>
        <begin position="311"/>
        <end position="320"/>
    </location>
</feature>
<reference evidence="7" key="1">
    <citation type="journal article" date="2017" name="Front. Plant Sci.">
        <title>Climate Clever Clovers: New Paradigm to Reduce the Environmental Footprint of Ruminants by Breeding Low Methanogenic Forages Utilizing Haplotype Variation.</title>
        <authorList>
            <person name="Kaur P."/>
            <person name="Appels R."/>
            <person name="Bayer P.E."/>
            <person name="Keeble-Gagnere G."/>
            <person name="Wang J."/>
            <person name="Hirakawa H."/>
            <person name="Shirasawa K."/>
            <person name="Vercoe P."/>
            <person name="Stefanova K."/>
            <person name="Durmic Z."/>
            <person name="Nichols P."/>
            <person name="Revell C."/>
            <person name="Isobe S.N."/>
            <person name="Edwards D."/>
            <person name="Erskine W."/>
        </authorList>
    </citation>
    <scope>NUCLEOTIDE SEQUENCE [LARGE SCALE GENOMIC DNA]</scope>
    <source>
        <strain evidence="7">cv. Daliak</strain>
    </source>
</reference>
<feature type="domain" description="DEK-C" evidence="5">
    <location>
        <begin position="151"/>
        <end position="211"/>
    </location>
</feature>
<name>A0A2Z6NHB9_TRISU</name>
<organism evidence="6 7">
    <name type="scientific">Trifolium subterraneum</name>
    <name type="common">Subterranean clover</name>
    <dbReference type="NCBI Taxonomy" id="3900"/>
    <lineage>
        <taxon>Eukaryota</taxon>
        <taxon>Viridiplantae</taxon>
        <taxon>Streptophyta</taxon>
        <taxon>Embryophyta</taxon>
        <taxon>Tracheophyta</taxon>
        <taxon>Spermatophyta</taxon>
        <taxon>Magnoliopsida</taxon>
        <taxon>eudicotyledons</taxon>
        <taxon>Gunneridae</taxon>
        <taxon>Pentapetalae</taxon>
        <taxon>rosids</taxon>
        <taxon>fabids</taxon>
        <taxon>Fabales</taxon>
        <taxon>Fabaceae</taxon>
        <taxon>Papilionoideae</taxon>
        <taxon>50 kb inversion clade</taxon>
        <taxon>NPAAA clade</taxon>
        <taxon>Hologalegina</taxon>
        <taxon>IRL clade</taxon>
        <taxon>Trifolieae</taxon>
        <taxon>Trifolium</taxon>
    </lineage>
</organism>
<keyword evidence="3" id="KW-0539">Nucleus</keyword>
<keyword evidence="2" id="KW-0143">Chaperone</keyword>
<evidence type="ECO:0000313" key="6">
    <source>
        <dbReference type="EMBL" id="GAU43256.1"/>
    </source>
</evidence>
<dbReference type="Proteomes" id="UP000242715">
    <property type="component" value="Unassembled WGS sequence"/>
</dbReference>
<dbReference type="PANTHER" id="PTHR15410">
    <property type="entry name" value="HIRA-INTERACTING PROTEIN 3"/>
    <property type="match status" value="1"/>
</dbReference>
<feature type="compositionally biased region" description="Basic and acidic residues" evidence="4">
    <location>
        <begin position="228"/>
        <end position="240"/>
    </location>
</feature>
<feature type="compositionally biased region" description="Basic and acidic residues" evidence="4">
    <location>
        <begin position="1"/>
        <end position="12"/>
    </location>
</feature>
<evidence type="ECO:0000313" key="7">
    <source>
        <dbReference type="Proteomes" id="UP000242715"/>
    </source>
</evidence>
<dbReference type="InterPro" id="IPR014876">
    <property type="entry name" value="DEK_C"/>
</dbReference>
<protein>
    <recommendedName>
        <fullName evidence="5">DEK-C domain-containing protein</fullName>
    </recommendedName>
</protein>
<feature type="compositionally biased region" description="Acidic residues" evidence="4">
    <location>
        <begin position="242"/>
        <end position="260"/>
    </location>
</feature>
<feature type="region of interest" description="Disordered" evidence="4">
    <location>
        <begin position="388"/>
        <end position="500"/>
    </location>
</feature>
<dbReference type="InterPro" id="IPR019098">
    <property type="entry name" value="Histone_chaperone_domain_CHZ"/>
</dbReference>
<dbReference type="GO" id="GO:0005634">
    <property type="term" value="C:nucleus"/>
    <property type="evidence" value="ECO:0007669"/>
    <property type="project" value="UniProtKB-SubCell"/>
</dbReference>
<proteinExistence type="predicted"/>
<dbReference type="SMART" id="SM01082">
    <property type="entry name" value="CHZ"/>
    <property type="match status" value="1"/>
</dbReference>
<feature type="compositionally biased region" description="Basic and acidic residues" evidence="4">
    <location>
        <begin position="131"/>
        <end position="150"/>
    </location>
</feature>
<keyword evidence="7" id="KW-1185">Reference proteome</keyword>
<evidence type="ECO:0000256" key="2">
    <source>
        <dbReference type="ARBA" id="ARBA00023186"/>
    </source>
</evidence>
<dbReference type="PANTHER" id="PTHR15410:SF2">
    <property type="entry name" value="HIRA-INTERACTING PROTEIN 3"/>
    <property type="match status" value="1"/>
</dbReference>
<accession>A0A2Z6NHB9</accession>